<dbReference type="RefSeq" id="WP_236343395.1">
    <property type="nucleotide sequence ID" value="NZ_CAKMMF010000016.1"/>
</dbReference>
<dbReference type="EC" id="2.4.2.3" evidence="1"/>
<dbReference type="SUPFAM" id="SSF53167">
    <property type="entry name" value="Purine and uridine phosphorylases"/>
    <property type="match status" value="1"/>
</dbReference>
<accession>A0ABM9CE75</accession>
<evidence type="ECO:0000259" key="4">
    <source>
        <dbReference type="Pfam" id="PF01048"/>
    </source>
</evidence>
<protein>
    <recommendedName>
        <fullName evidence="2">Uridine phosphorylase</fullName>
        <ecNumber evidence="1">2.4.2.3</ecNumber>
    </recommendedName>
</protein>
<reference evidence="5" key="1">
    <citation type="submission" date="2022-01" db="EMBL/GenBank/DDBJ databases">
        <authorList>
            <person name="Criscuolo A."/>
        </authorList>
    </citation>
    <scope>NUCLEOTIDE SEQUENCE</scope>
    <source>
        <strain evidence="5">CIP111893</strain>
    </source>
</reference>
<sequence>MLRNLYPILEFDPAARANNNPTDNIEAIDMPEHCVVCFFKDVIDSLKDQGKLRVLAELSSETGRDPVYEFEFNGQRVALFHPTLGAPSAVALLEEVIALGGRKFIACGGAGVLDGSIEVGRIIIPTTAVRDEGTSYHYLPPGREAAASIAGVEAIERVLNAHQIKYMLSKTWTTDAFYRSTPGKIELRRAEGCTTVEMECSAFFAAAEFREVLFAQLLYAGDNISAEEWDSRNWTQQASVREKLFWLSAESCILL</sequence>
<dbReference type="Proteomes" id="UP000838686">
    <property type="component" value="Unassembled WGS sequence"/>
</dbReference>
<organism evidence="5 6">
    <name type="scientific">Paenibacillus plantiphilus</name>
    <dbReference type="NCBI Taxonomy" id="2905650"/>
    <lineage>
        <taxon>Bacteria</taxon>
        <taxon>Bacillati</taxon>
        <taxon>Bacillota</taxon>
        <taxon>Bacilli</taxon>
        <taxon>Bacillales</taxon>
        <taxon>Paenibacillaceae</taxon>
        <taxon>Paenibacillus</taxon>
    </lineage>
</organism>
<keyword evidence="5" id="KW-0328">Glycosyltransferase</keyword>
<dbReference type="Pfam" id="PF01048">
    <property type="entry name" value="PNP_UDP_1"/>
    <property type="match status" value="1"/>
</dbReference>
<evidence type="ECO:0000256" key="1">
    <source>
        <dbReference type="ARBA" id="ARBA00011888"/>
    </source>
</evidence>
<evidence type="ECO:0000256" key="3">
    <source>
        <dbReference type="ARBA" id="ARBA00048447"/>
    </source>
</evidence>
<feature type="domain" description="Nucleoside phosphorylase" evidence="4">
    <location>
        <begin position="34"/>
        <end position="232"/>
    </location>
</feature>
<evidence type="ECO:0000256" key="2">
    <source>
        <dbReference type="ARBA" id="ARBA00021980"/>
    </source>
</evidence>
<evidence type="ECO:0000313" key="6">
    <source>
        <dbReference type="Proteomes" id="UP000838686"/>
    </source>
</evidence>
<dbReference type="PANTHER" id="PTHR43691">
    <property type="entry name" value="URIDINE PHOSPHORYLASE"/>
    <property type="match status" value="1"/>
</dbReference>
<dbReference type="InterPro" id="IPR035994">
    <property type="entry name" value="Nucleoside_phosphorylase_sf"/>
</dbReference>
<keyword evidence="5" id="KW-0808">Transferase</keyword>
<dbReference type="EMBL" id="CAKMMF010000016">
    <property type="protein sequence ID" value="CAH1209490.1"/>
    <property type="molecule type" value="Genomic_DNA"/>
</dbReference>
<dbReference type="PANTHER" id="PTHR43691:SF11">
    <property type="entry name" value="FI09636P-RELATED"/>
    <property type="match status" value="1"/>
</dbReference>
<gene>
    <name evidence="5" type="primary">deoD_1</name>
    <name evidence="5" type="ORF">PAECIP111893_03033</name>
</gene>
<comment type="catalytic activity">
    <reaction evidence="3">
        <text>uridine + phosphate = alpha-D-ribose 1-phosphate + uracil</text>
        <dbReference type="Rhea" id="RHEA:24388"/>
        <dbReference type="ChEBI" id="CHEBI:16704"/>
        <dbReference type="ChEBI" id="CHEBI:17568"/>
        <dbReference type="ChEBI" id="CHEBI:43474"/>
        <dbReference type="ChEBI" id="CHEBI:57720"/>
        <dbReference type="EC" id="2.4.2.3"/>
    </reaction>
</comment>
<evidence type="ECO:0000313" key="5">
    <source>
        <dbReference type="EMBL" id="CAH1209490.1"/>
    </source>
</evidence>
<name>A0ABM9CE75_9BACL</name>
<dbReference type="Gene3D" id="3.40.50.1580">
    <property type="entry name" value="Nucleoside phosphorylase domain"/>
    <property type="match status" value="1"/>
</dbReference>
<proteinExistence type="predicted"/>
<comment type="caution">
    <text evidence="5">The sequence shown here is derived from an EMBL/GenBank/DDBJ whole genome shotgun (WGS) entry which is preliminary data.</text>
</comment>
<dbReference type="InterPro" id="IPR000845">
    <property type="entry name" value="Nucleoside_phosphorylase_d"/>
</dbReference>
<dbReference type="GO" id="GO:0004731">
    <property type="term" value="F:purine-nucleoside phosphorylase activity"/>
    <property type="evidence" value="ECO:0007669"/>
    <property type="project" value="UniProtKB-EC"/>
</dbReference>
<keyword evidence="6" id="KW-1185">Reference proteome</keyword>
<dbReference type="CDD" id="cd09007">
    <property type="entry name" value="NP-I_spr0068"/>
    <property type="match status" value="1"/>
</dbReference>